<dbReference type="Proteomes" id="UP000655523">
    <property type="component" value="Unassembled WGS sequence"/>
</dbReference>
<dbReference type="RefSeq" id="WP_172175048.1">
    <property type="nucleotide sequence ID" value="NZ_WOEZ01000215.1"/>
</dbReference>
<dbReference type="AlphaFoldDB" id="A0A972NXK3"/>
<sequence length="158" mass="17242">MTGIPKPGDGGLYLDDLVSTGKPSLGDLAVVSRLVRGFVKYVLDTRAAWHAGEAGVRYPLAIIEVEARQLGDIFLGRDARFDAQPWNTDRRLGMVLTVLLPDETKHYGDPGAALFMWLAAQTADAAEDIEQGGDEVDARGRLDRIVTDVTERLLGTKY</sequence>
<name>A0A972NXK3_9BURK</name>
<accession>A0A972NXK3</accession>
<proteinExistence type="predicted"/>
<evidence type="ECO:0000313" key="2">
    <source>
        <dbReference type="Proteomes" id="UP000655523"/>
    </source>
</evidence>
<evidence type="ECO:0000313" key="1">
    <source>
        <dbReference type="EMBL" id="NPT60338.1"/>
    </source>
</evidence>
<gene>
    <name evidence="1" type="ORF">GNZ13_38730</name>
</gene>
<organism evidence="1 2">
    <name type="scientific">Paraburkholderia elongata</name>
    <dbReference type="NCBI Taxonomy" id="2675747"/>
    <lineage>
        <taxon>Bacteria</taxon>
        <taxon>Pseudomonadati</taxon>
        <taxon>Pseudomonadota</taxon>
        <taxon>Betaproteobacteria</taxon>
        <taxon>Burkholderiales</taxon>
        <taxon>Burkholderiaceae</taxon>
        <taxon>Paraburkholderia</taxon>
    </lineage>
</organism>
<protein>
    <submittedName>
        <fullName evidence="1">Uncharacterized protein</fullName>
    </submittedName>
</protein>
<reference evidence="1 2" key="1">
    <citation type="submission" date="2019-11" db="EMBL/GenBank/DDBJ databases">
        <title>Metabolism of dissolved organic matter in forest soils.</title>
        <authorList>
            <person name="Cyle K.T."/>
            <person name="Wilhelm R.C."/>
            <person name="Martinez C.E."/>
        </authorList>
    </citation>
    <scope>NUCLEOTIDE SEQUENCE [LARGE SCALE GENOMIC DNA]</scope>
    <source>
        <strain evidence="1 2">5N</strain>
    </source>
</reference>
<comment type="caution">
    <text evidence="1">The sequence shown here is derived from an EMBL/GenBank/DDBJ whole genome shotgun (WGS) entry which is preliminary data.</text>
</comment>
<dbReference type="EMBL" id="WOEZ01000215">
    <property type="protein sequence ID" value="NPT60338.1"/>
    <property type="molecule type" value="Genomic_DNA"/>
</dbReference>
<keyword evidence="2" id="KW-1185">Reference proteome</keyword>